<dbReference type="EMBL" id="FTOO01000004">
    <property type="protein sequence ID" value="SIS78053.1"/>
    <property type="molecule type" value="Genomic_DNA"/>
</dbReference>
<feature type="chain" id="PRO_5012907608" evidence="5">
    <location>
        <begin position="31"/>
        <end position="180"/>
    </location>
</feature>
<dbReference type="InterPro" id="IPR000064">
    <property type="entry name" value="NLP_P60_dom"/>
</dbReference>
<evidence type="ECO:0000256" key="4">
    <source>
        <dbReference type="ARBA" id="ARBA00022807"/>
    </source>
</evidence>
<accession>A0A1N7LW45</accession>
<evidence type="ECO:0000259" key="6">
    <source>
        <dbReference type="PROSITE" id="PS51935"/>
    </source>
</evidence>
<dbReference type="STRING" id="252246.SAMN05421799_10426"/>
<evidence type="ECO:0000256" key="2">
    <source>
        <dbReference type="ARBA" id="ARBA00022670"/>
    </source>
</evidence>
<gene>
    <name evidence="7" type="ORF">SAMN05421799_10426</name>
</gene>
<dbReference type="InterPro" id="IPR038765">
    <property type="entry name" value="Papain-like_cys_pep_sf"/>
</dbReference>
<dbReference type="Pfam" id="PF00877">
    <property type="entry name" value="NLPC_P60"/>
    <property type="match status" value="1"/>
</dbReference>
<dbReference type="SUPFAM" id="SSF54001">
    <property type="entry name" value="Cysteine proteinases"/>
    <property type="match status" value="1"/>
</dbReference>
<keyword evidence="3" id="KW-0378">Hydrolase</keyword>
<name>A0A1N7LW45_9BACL</name>
<dbReference type="InterPro" id="IPR051202">
    <property type="entry name" value="Peptidase_C40"/>
</dbReference>
<sequence length="180" mass="19675">MLPKRMSLGAVAATAATIATLTAGGCTAFAQTALPPGVHLDPYIQPIASESASYQQKTQAVLEVAESKIGTPYIWGHNEDRGQYGFDCSNFVEYVYHHALGYKFTTSSRLQYLEVGWRVPFSDLKPGDLLIFNDGEHVGIYAGNGEMIQCGGGLGRVGFLSVRPGSYWYRHLSAVRQMYT</sequence>
<keyword evidence="8" id="KW-1185">Reference proteome</keyword>
<evidence type="ECO:0000256" key="5">
    <source>
        <dbReference type="SAM" id="SignalP"/>
    </source>
</evidence>
<evidence type="ECO:0000313" key="8">
    <source>
        <dbReference type="Proteomes" id="UP000186156"/>
    </source>
</evidence>
<dbReference type="RefSeq" id="WP_076346049.1">
    <property type="nucleotide sequence ID" value="NZ_FTOO01000004.1"/>
</dbReference>
<dbReference type="PROSITE" id="PS51935">
    <property type="entry name" value="NLPC_P60"/>
    <property type="match status" value="1"/>
</dbReference>
<feature type="domain" description="NlpC/P60" evidence="6">
    <location>
        <begin position="55"/>
        <end position="179"/>
    </location>
</feature>
<keyword evidence="4" id="KW-0788">Thiol protease</keyword>
<feature type="signal peptide" evidence="5">
    <location>
        <begin position="1"/>
        <end position="30"/>
    </location>
</feature>
<dbReference type="GO" id="GO:0006508">
    <property type="term" value="P:proteolysis"/>
    <property type="evidence" value="ECO:0007669"/>
    <property type="project" value="UniProtKB-KW"/>
</dbReference>
<dbReference type="AlphaFoldDB" id="A0A1N7LW45"/>
<dbReference type="PANTHER" id="PTHR47053">
    <property type="entry name" value="MUREIN DD-ENDOPEPTIDASE MEPH-RELATED"/>
    <property type="match status" value="1"/>
</dbReference>
<evidence type="ECO:0000256" key="3">
    <source>
        <dbReference type="ARBA" id="ARBA00022801"/>
    </source>
</evidence>
<dbReference type="Proteomes" id="UP000186156">
    <property type="component" value="Unassembled WGS sequence"/>
</dbReference>
<dbReference type="PANTHER" id="PTHR47053:SF1">
    <property type="entry name" value="MUREIN DD-ENDOPEPTIDASE MEPH-RELATED"/>
    <property type="match status" value="1"/>
</dbReference>
<reference evidence="8" key="1">
    <citation type="submission" date="2017-01" db="EMBL/GenBank/DDBJ databases">
        <authorList>
            <person name="Varghese N."/>
            <person name="Submissions S."/>
        </authorList>
    </citation>
    <scope>NUCLEOTIDE SEQUENCE [LARGE SCALE GENOMIC DNA]</scope>
    <source>
        <strain evidence="8">DSM 16176</strain>
    </source>
</reference>
<evidence type="ECO:0000313" key="7">
    <source>
        <dbReference type="EMBL" id="SIS78053.1"/>
    </source>
</evidence>
<keyword evidence="5" id="KW-0732">Signal</keyword>
<dbReference type="OrthoDB" id="9813118at2"/>
<protein>
    <submittedName>
        <fullName evidence="7">NlpC/P60 family protein</fullName>
    </submittedName>
</protein>
<keyword evidence="2" id="KW-0645">Protease</keyword>
<dbReference type="Gene3D" id="3.90.1720.10">
    <property type="entry name" value="endopeptidase domain like (from Nostoc punctiforme)"/>
    <property type="match status" value="1"/>
</dbReference>
<proteinExistence type="inferred from homology"/>
<evidence type="ECO:0000256" key="1">
    <source>
        <dbReference type="ARBA" id="ARBA00007074"/>
    </source>
</evidence>
<comment type="similarity">
    <text evidence="1">Belongs to the peptidase C40 family.</text>
</comment>
<organism evidence="7 8">
    <name type="scientific">Alicyclobacillus vulcanalis</name>
    <dbReference type="NCBI Taxonomy" id="252246"/>
    <lineage>
        <taxon>Bacteria</taxon>
        <taxon>Bacillati</taxon>
        <taxon>Bacillota</taxon>
        <taxon>Bacilli</taxon>
        <taxon>Bacillales</taxon>
        <taxon>Alicyclobacillaceae</taxon>
        <taxon>Alicyclobacillus</taxon>
    </lineage>
</organism>
<dbReference type="PROSITE" id="PS51257">
    <property type="entry name" value="PROKAR_LIPOPROTEIN"/>
    <property type="match status" value="1"/>
</dbReference>
<dbReference type="GO" id="GO:0008234">
    <property type="term" value="F:cysteine-type peptidase activity"/>
    <property type="evidence" value="ECO:0007669"/>
    <property type="project" value="UniProtKB-KW"/>
</dbReference>